<keyword evidence="1" id="KW-0472">Membrane</keyword>
<keyword evidence="1" id="KW-0812">Transmembrane</keyword>
<feature type="transmembrane region" description="Helical" evidence="1">
    <location>
        <begin position="115"/>
        <end position="137"/>
    </location>
</feature>
<evidence type="ECO:0000313" key="2">
    <source>
        <dbReference type="EMBL" id="ETO18513.1"/>
    </source>
</evidence>
<organism evidence="2 3">
    <name type="scientific">Reticulomyxa filosa</name>
    <dbReference type="NCBI Taxonomy" id="46433"/>
    <lineage>
        <taxon>Eukaryota</taxon>
        <taxon>Sar</taxon>
        <taxon>Rhizaria</taxon>
        <taxon>Retaria</taxon>
        <taxon>Foraminifera</taxon>
        <taxon>Monothalamids</taxon>
        <taxon>Reticulomyxidae</taxon>
        <taxon>Reticulomyxa</taxon>
    </lineage>
</organism>
<dbReference type="Proteomes" id="UP000023152">
    <property type="component" value="Unassembled WGS sequence"/>
</dbReference>
<keyword evidence="3" id="KW-1185">Reference proteome</keyword>
<accession>X6MWY4</accession>
<comment type="caution">
    <text evidence="2">The sequence shown here is derived from an EMBL/GenBank/DDBJ whole genome shotgun (WGS) entry which is preliminary data.</text>
</comment>
<gene>
    <name evidence="2" type="ORF">RFI_18751</name>
</gene>
<proteinExistence type="predicted"/>
<sequence>MTFRFPNPFENKICLPYYIWYPIHYGYLAIFLSIAGALKYFCNCESPTFTYLNEQYQQDVFEAISASTHQLPEVICKEISSYLVVGEDPDIAQKVYHKLKWRRPWLYFRPFIKKWVYMTYTFISLILWVVALVMVFFEYHSWANEQTKSFLKYEGFFVTLTYLPGNILYKNPFVTTVAYVQPRPNKQTNKRFLVYWPIEMHFVGNNVG</sequence>
<evidence type="ECO:0000256" key="1">
    <source>
        <dbReference type="SAM" id="Phobius"/>
    </source>
</evidence>
<dbReference type="EMBL" id="ASPP01014807">
    <property type="protein sequence ID" value="ETO18513.1"/>
    <property type="molecule type" value="Genomic_DNA"/>
</dbReference>
<dbReference type="AlphaFoldDB" id="X6MWY4"/>
<name>X6MWY4_RETFI</name>
<reference evidence="2 3" key="1">
    <citation type="journal article" date="2013" name="Curr. Biol.">
        <title>The Genome of the Foraminiferan Reticulomyxa filosa.</title>
        <authorList>
            <person name="Glockner G."/>
            <person name="Hulsmann N."/>
            <person name="Schleicher M."/>
            <person name="Noegel A.A."/>
            <person name="Eichinger L."/>
            <person name="Gallinger C."/>
            <person name="Pawlowski J."/>
            <person name="Sierra R."/>
            <person name="Euteneuer U."/>
            <person name="Pillet L."/>
            <person name="Moustafa A."/>
            <person name="Platzer M."/>
            <person name="Groth M."/>
            <person name="Szafranski K."/>
            <person name="Schliwa M."/>
        </authorList>
    </citation>
    <scope>NUCLEOTIDE SEQUENCE [LARGE SCALE GENOMIC DNA]</scope>
</reference>
<protein>
    <submittedName>
        <fullName evidence="2">Uncharacterized protein</fullName>
    </submittedName>
</protein>
<feature type="transmembrane region" description="Helical" evidence="1">
    <location>
        <begin position="20"/>
        <end position="42"/>
    </location>
</feature>
<evidence type="ECO:0000313" key="3">
    <source>
        <dbReference type="Proteomes" id="UP000023152"/>
    </source>
</evidence>
<keyword evidence="1" id="KW-1133">Transmembrane helix</keyword>